<name>F2RIS2_STRVP</name>
<dbReference type="Proteomes" id="UP000006854">
    <property type="component" value="Chromosome"/>
</dbReference>
<dbReference type="Gene3D" id="2.50.20.20">
    <property type="match status" value="1"/>
</dbReference>
<dbReference type="HOGENOM" id="CLU_076599_1_0_11"/>
<feature type="region of interest" description="Disordered" evidence="1">
    <location>
        <begin position="28"/>
        <end position="48"/>
    </location>
</feature>
<accession>F2RIS2</accession>
<keyword evidence="3" id="KW-1185">Reference proteome</keyword>
<dbReference type="eggNOG" id="ENOG50333DA">
    <property type="taxonomic scope" value="Bacteria"/>
</dbReference>
<reference evidence="2 3" key="1">
    <citation type="journal article" date="2011" name="BMC Genomics">
        <title>Genome-wide analysis of the role of GlnR in Streptomyces venezuelae provides new insights into global nitrogen regulation in actinomycetes.</title>
        <authorList>
            <person name="Pullan S.T."/>
            <person name="Bibb M.J."/>
            <person name="Merrick M."/>
        </authorList>
    </citation>
    <scope>NUCLEOTIDE SEQUENCE [LARGE SCALE GENOMIC DNA]</scope>
    <source>
        <strain evidence="3">ATCC 10712 / CBS 650.69 / DSM 40230 / JCM 4526 / NBRC 13096 / PD 04745</strain>
    </source>
</reference>
<dbReference type="KEGG" id="sve:SVEN_4342"/>
<dbReference type="STRING" id="953739.SVEN_4342"/>
<protein>
    <recommendedName>
        <fullName evidence="4">Lipoprotein</fullName>
    </recommendedName>
</protein>
<evidence type="ECO:0008006" key="4">
    <source>
        <dbReference type="Google" id="ProtNLM"/>
    </source>
</evidence>
<evidence type="ECO:0000313" key="2">
    <source>
        <dbReference type="EMBL" id="CCA57628.1"/>
    </source>
</evidence>
<dbReference type="PATRIC" id="fig|953739.5.peg.6845"/>
<dbReference type="PROSITE" id="PS51257">
    <property type="entry name" value="PROKAR_LIPOPROTEIN"/>
    <property type="match status" value="1"/>
</dbReference>
<dbReference type="EMBL" id="FR845719">
    <property type="protein sequence ID" value="CCA57628.1"/>
    <property type="molecule type" value="Genomic_DNA"/>
</dbReference>
<evidence type="ECO:0000256" key="1">
    <source>
        <dbReference type="SAM" id="MobiDB-lite"/>
    </source>
</evidence>
<evidence type="ECO:0000313" key="3">
    <source>
        <dbReference type="Proteomes" id="UP000006854"/>
    </source>
</evidence>
<feature type="compositionally biased region" description="Polar residues" evidence="1">
    <location>
        <begin position="37"/>
        <end position="48"/>
    </location>
</feature>
<gene>
    <name evidence="2" type="ordered locus">SVEN_4342</name>
</gene>
<organism evidence="2 3">
    <name type="scientific">Streptomyces venezuelae (strain ATCC 10712 / CBS 650.69 / DSM 40230 / JCM 4526 / NBRC 13096 / PD 04745)</name>
    <dbReference type="NCBI Taxonomy" id="953739"/>
    <lineage>
        <taxon>Bacteria</taxon>
        <taxon>Bacillati</taxon>
        <taxon>Actinomycetota</taxon>
        <taxon>Actinomycetes</taxon>
        <taxon>Kitasatosporales</taxon>
        <taxon>Streptomycetaceae</taxon>
        <taxon>Streptomyces</taxon>
    </lineage>
</organism>
<dbReference type="AlphaFoldDB" id="F2RIS2"/>
<proteinExistence type="predicted"/>
<sequence>MRNGFRWRHAAVALAVVAGVAGCQDGDGGTKAPGASATAQPSAQRTQSPEEAAQAVRAAYTKAAAAKSAKVEMRLLVADDRAPGGSTFAGVQAWGPSAADLKVYDSSYLAEIPGAPVETQVRSVGGATYVDLGTGLSAQTGGKRWLKVEAATAGGDELSLQLTGGLAAVNMDLPKELGLLAASPAVRHIGPGTRGYVEGAQGYEGELSGGKLMQVWIGADGYPLKTAVHTDTPGGGAKTSVSTTYSDFGAKAAFRTPPAEDTIAFPDLLKRLVRG</sequence>